<keyword evidence="1" id="KW-0732">Signal</keyword>
<evidence type="ECO:0000313" key="3">
    <source>
        <dbReference type="Proteomes" id="UP000317977"/>
    </source>
</evidence>
<dbReference type="AlphaFoldDB" id="A0A5C6ESN0"/>
<sequence length="401" mass="44929" precursor="true">MSVRKLTASLLTALALLGGVASVGAQEHFPAADPFAFDPDFNWFEPVYDVDLADMKPSKRAPTGWFATYDRLNLYGSRPELDEPGTNLSGTTNAETKLDSGWGHRYEIGYMLPDADKGWTLNWTSNNVHQAYAVRRERFNRYNGGQVTGGSGDSDAFGAFGFETPPGVRNNEGYSYRFIDIATSENFINYNSYELNKTWRMEPYHYGGILEPLVGLRWMRVKDYNFSQSFNVDVSDPLQGEPIDSIVEQMTSDNAITDNDLLGGQVGFRYMKAMGRFTYSSDFKCFFGGNYQCSTYDRTIERVVYDNPVTIGDPPIFIDHDKDTTRPQYTRNEEFFVGFDVRGEVGYQLTRMLQVRAGFQVIDIARGLWRGGSGTGGVVSAGDNDQDYVMVGGTFGLSLNH</sequence>
<dbReference type="OrthoDB" id="255704at2"/>
<dbReference type="RefSeq" id="WP_146534964.1">
    <property type="nucleotide sequence ID" value="NZ_SJPX01000003.1"/>
</dbReference>
<gene>
    <name evidence="2" type="ORF">Poly59_32490</name>
</gene>
<organism evidence="2 3">
    <name type="scientific">Rubripirellula reticaptiva</name>
    <dbReference type="NCBI Taxonomy" id="2528013"/>
    <lineage>
        <taxon>Bacteria</taxon>
        <taxon>Pseudomonadati</taxon>
        <taxon>Planctomycetota</taxon>
        <taxon>Planctomycetia</taxon>
        <taxon>Pirellulales</taxon>
        <taxon>Pirellulaceae</taxon>
        <taxon>Rubripirellula</taxon>
    </lineage>
</organism>
<dbReference type="EMBL" id="SJPX01000003">
    <property type="protein sequence ID" value="TWU51655.1"/>
    <property type="molecule type" value="Genomic_DNA"/>
</dbReference>
<comment type="caution">
    <text evidence="2">The sequence shown here is derived from an EMBL/GenBank/DDBJ whole genome shotgun (WGS) entry which is preliminary data.</text>
</comment>
<reference evidence="2 3" key="1">
    <citation type="submission" date="2019-02" db="EMBL/GenBank/DDBJ databases">
        <title>Deep-cultivation of Planctomycetes and their phenomic and genomic characterization uncovers novel biology.</title>
        <authorList>
            <person name="Wiegand S."/>
            <person name="Jogler M."/>
            <person name="Boedeker C."/>
            <person name="Pinto D."/>
            <person name="Vollmers J."/>
            <person name="Rivas-Marin E."/>
            <person name="Kohn T."/>
            <person name="Peeters S.H."/>
            <person name="Heuer A."/>
            <person name="Rast P."/>
            <person name="Oberbeckmann S."/>
            <person name="Bunk B."/>
            <person name="Jeske O."/>
            <person name="Meyerdierks A."/>
            <person name="Storesund J.E."/>
            <person name="Kallscheuer N."/>
            <person name="Luecker S."/>
            <person name="Lage O.M."/>
            <person name="Pohl T."/>
            <person name="Merkel B.J."/>
            <person name="Hornburger P."/>
            <person name="Mueller R.-W."/>
            <person name="Bruemmer F."/>
            <person name="Labrenz M."/>
            <person name="Spormann A.M."/>
            <person name="Op Den Camp H."/>
            <person name="Overmann J."/>
            <person name="Amann R."/>
            <person name="Jetten M.S.M."/>
            <person name="Mascher T."/>
            <person name="Medema M.H."/>
            <person name="Devos D.P."/>
            <person name="Kaster A.-K."/>
            <person name="Ovreas L."/>
            <person name="Rohde M."/>
            <person name="Galperin M.Y."/>
            <person name="Jogler C."/>
        </authorList>
    </citation>
    <scope>NUCLEOTIDE SEQUENCE [LARGE SCALE GENOMIC DNA]</scope>
    <source>
        <strain evidence="2 3">Poly59</strain>
    </source>
</reference>
<proteinExistence type="predicted"/>
<evidence type="ECO:0000256" key="1">
    <source>
        <dbReference type="SAM" id="SignalP"/>
    </source>
</evidence>
<protein>
    <submittedName>
        <fullName evidence="2">Uncharacterized protein</fullName>
    </submittedName>
</protein>
<evidence type="ECO:0000313" key="2">
    <source>
        <dbReference type="EMBL" id="TWU51655.1"/>
    </source>
</evidence>
<feature type="signal peptide" evidence="1">
    <location>
        <begin position="1"/>
        <end position="25"/>
    </location>
</feature>
<accession>A0A5C6ESN0</accession>
<dbReference type="Proteomes" id="UP000317977">
    <property type="component" value="Unassembled WGS sequence"/>
</dbReference>
<name>A0A5C6ESN0_9BACT</name>
<feature type="chain" id="PRO_5022873271" evidence="1">
    <location>
        <begin position="26"/>
        <end position="401"/>
    </location>
</feature>
<keyword evidence="3" id="KW-1185">Reference proteome</keyword>